<gene>
    <name evidence="1" type="ORF">KIH16_02285</name>
</gene>
<dbReference type="Proteomes" id="UP000682204">
    <property type="component" value="Chromosome"/>
</dbReference>
<evidence type="ECO:0000313" key="2">
    <source>
        <dbReference type="Proteomes" id="UP000682204"/>
    </source>
</evidence>
<accession>A0ACD1DWU2</accession>
<evidence type="ECO:0000313" key="1">
    <source>
        <dbReference type="EMBL" id="QVL36660.1"/>
    </source>
</evidence>
<sequence>MEKTETQAKTCASWIEKASRIVLLSGAGLSTAAGIPDFRGPEGLYRRAGVDNPEALFDIERFDRDPSLFYRFHREFLRLFERITPTFTHRFFAALEARGAMEAVVTQNIDGLHQAAGPKKVLEIHGGIGSNHCRRCGASFTLDSLRTLMAAEEIPHCRCGGVIKPDVVFFGEAVRELEACQRATAEADLLVVAGSSLVVTPAAFLPSLCQGKIVVVNRGDFSERYLPRRRIDLFAEEDIDAFFHRVDDGLNLVAPLH</sequence>
<proteinExistence type="predicted"/>
<keyword evidence="2" id="KW-1185">Reference proteome</keyword>
<dbReference type="EMBL" id="CP074691">
    <property type="protein sequence ID" value="QVL36660.1"/>
    <property type="molecule type" value="Genomic_DNA"/>
</dbReference>
<protein>
    <submittedName>
        <fullName evidence="1">Sir2 family NAD-dependent protein deacetylase</fullName>
    </submittedName>
</protein>
<organism evidence="1 2">
    <name type="scientific">Aminirod propionatiphilus</name>
    <dbReference type="NCBI Taxonomy" id="3415223"/>
    <lineage>
        <taxon>Bacteria</taxon>
        <taxon>Thermotogati</taxon>
        <taxon>Synergistota</taxon>
        <taxon>Synergistia</taxon>
        <taxon>Synergistales</taxon>
        <taxon>Aminiphilaceae</taxon>
        <taxon>Aminirod</taxon>
    </lineage>
</organism>
<reference evidence="1" key="1">
    <citation type="submission" date="2021-05" db="EMBL/GenBank/DDBJ databases">
        <title>An isolated secondary fermenter in methanogenic hydrocarbon-degrading communities.</title>
        <authorList>
            <person name="Liu Y.-F."/>
            <person name="Liu Z.-l."/>
        </authorList>
    </citation>
    <scope>NUCLEOTIDE SEQUENCE</scope>
    <source>
        <strain evidence="1">L-13</strain>
    </source>
</reference>
<name>A0ACD1DWU2_9BACT</name>